<comment type="caution">
    <text evidence="1">The sequence shown here is derived from an EMBL/GenBank/DDBJ whole genome shotgun (WGS) entry which is preliminary data.</text>
</comment>
<reference evidence="1" key="1">
    <citation type="submission" date="2021-06" db="EMBL/GenBank/DDBJ databases">
        <authorList>
            <person name="Kallberg Y."/>
            <person name="Tangrot J."/>
            <person name="Rosling A."/>
        </authorList>
    </citation>
    <scope>NUCLEOTIDE SEQUENCE</scope>
    <source>
        <strain evidence="1">MA461A</strain>
    </source>
</reference>
<keyword evidence="2" id="KW-1185">Reference proteome</keyword>
<gene>
    <name evidence="1" type="ORF">RPERSI_LOCUS18293</name>
</gene>
<sequence length="76" mass="8940">SERNHESESTDVGQLSTADKNLLLNFRNIMKKLHNNLCSIYNEQFLSIQIVKDEYRCCYNKKSLPKKFSARNNMVQ</sequence>
<name>A0ACA9RBT4_9GLOM</name>
<feature type="non-terminal residue" evidence="1">
    <location>
        <position position="76"/>
    </location>
</feature>
<feature type="non-terminal residue" evidence="1">
    <location>
        <position position="1"/>
    </location>
</feature>
<dbReference type="Proteomes" id="UP000789920">
    <property type="component" value="Unassembled WGS sequence"/>
</dbReference>
<dbReference type="EMBL" id="CAJVQC010048226">
    <property type="protein sequence ID" value="CAG8785909.1"/>
    <property type="molecule type" value="Genomic_DNA"/>
</dbReference>
<accession>A0ACA9RBT4</accession>
<organism evidence="1 2">
    <name type="scientific">Racocetra persica</name>
    <dbReference type="NCBI Taxonomy" id="160502"/>
    <lineage>
        <taxon>Eukaryota</taxon>
        <taxon>Fungi</taxon>
        <taxon>Fungi incertae sedis</taxon>
        <taxon>Mucoromycota</taxon>
        <taxon>Glomeromycotina</taxon>
        <taxon>Glomeromycetes</taxon>
        <taxon>Diversisporales</taxon>
        <taxon>Gigasporaceae</taxon>
        <taxon>Racocetra</taxon>
    </lineage>
</organism>
<protein>
    <submittedName>
        <fullName evidence="1">3961_t:CDS:1</fullName>
    </submittedName>
</protein>
<proteinExistence type="predicted"/>
<evidence type="ECO:0000313" key="1">
    <source>
        <dbReference type="EMBL" id="CAG8785909.1"/>
    </source>
</evidence>
<evidence type="ECO:0000313" key="2">
    <source>
        <dbReference type="Proteomes" id="UP000789920"/>
    </source>
</evidence>